<keyword evidence="1 4" id="KW-0378">Hydrolase</keyword>
<feature type="active site" description="Charge relay system" evidence="2">
    <location>
        <position position="252"/>
    </location>
</feature>
<dbReference type="AlphaFoldDB" id="A0A3A4N585"/>
<evidence type="ECO:0000313" key="4">
    <source>
        <dbReference type="EMBL" id="RJP17058.1"/>
    </source>
</evidence>
<dbReference type="Proteomes" id="UP000265882">
    <property type="component" value="Unassembled WGS sequence"/>
</dbReference>
<dbReference type="Gene3D" id="3.40.50.1820">
    <property type="entry name" value="alpha/beta hydrolase"/>
    <property type="match status" value="1"/>
</dbReference>
<accession>A0A3A4N585</accession>
<proteinExistence type="predicted"/>
<comment type="caution">
    <text evidence="4">The sequence shown here is derived from an EMBL/GenBank/DDBJ whole genome shotgun (WGS) entry which is preliminary data.</text>
</comment>
<gene>
    <name evidence="4" type="ORF">C4520_17810</name>
</gene>
<dbReference type="PANTHER" id="PTHR43798:SF31">
    <property type="entry name" value="AB HYDROLASE SUPERFAMILY PROTEIN YCLE"/>
    <property type="match status" value="1"/>
</dbReference>
<evidence type="ECO:0000256" key="2">
    <source>
        <dbReference type="PIRSR" id="PIRSR017388-1"/>
    </source>
</evidence>
<dbReference type="PIRSF" id="PIRSF017388">
    <property type="entry name" value="Esterase_lipase"/>
    <property type="match status" value="1"/>
</dbReference>
<evidence type="ECO:0000313" key="5">
    <source>
        <dbReference type="Proteomes" id="UP000265882"/>
    </source>
</evidence>
<reference evidence="4 5" key="1">
    <citation type="journal article" date="2017" name="ISME J.">
        <title>Energy and carbon metabolisms in a deep terrestrial subsurface fluid microbial community.</title>
        <authorList>
            <person name="Momper L."/>
            <person name="Jungbluth S.P."/>
            <person name="Lee M.D."/>
            <person name="Amend J.P."/>
        </authorList>
    </citation>
    <scope>NUCLEOTIDE SEQUENCE [LARGE SCALE GENOMIC DNA]</scope>
    <source>
        <strain evidence="4">SURF_5</strain>
    </source>
</reference>
<evidence type="ECO:0000259" key="3">
    <source>
        <dbReference type="Pfam" id="PF12146"/>
    </source>
</evidence>
<dbReference type="GO" id="GO:0016020">
    <property type="term" value="C:membrane"/>
    <property type="evidence" value="ECO:0007669"/>
    <property type="project" value="TreeGrafter"/>
</dbReference>
<feature type="active site" description="Charge relay system" evidence="2">
    <location>
        <position position="222"/>
    </location>
</feature>
<dbReference type="SUPFAM" id="SSF53474">
    <property type="entry name" value="alpha/beta-Hydrolases"/>
    <property type="match status" value="1"/>
</dbReference>
<dbReference type="PANTHER" id="PTHR43798">
    <property type="entry name" value="MONOACYLGLYCEROL LIPASE"/>
    <property type="match status" value="1"/>
</dbReference>
<dbReference type="Pfam" id="PF12146">
    <property type="entry name" value="Hydrolase_4"/>
    <property type="match status" value="1"/>
</dbReference>
<evidence type="ECO:0000256" key="1">
    <source>
        <dbReference type="ARBA" id="ARBA00022801"/>
    </source>
</evidence>
<dbReference type="EMBL" id="QZKU01000122">
    <property type="protein sequence ID" value="RJP17058.1"/>
    <property type="molecule type" value="Genomic_DNA"/>
</dbReference>
<dbReference type="InterPro" id="IPR050266">
    <property type="entry name" value="AB_hydrolase_sf"/>
</dbReference>
<name>A0A3A4N585_ABYX5</name>
<dbReference type="InterPro" id="IPR029058">
    <property type="entry name" value="AB_hydrolase_fold"/>
</dbReference>
<organism evidence="4 5">
    <name type="scientific">Abyssobacteria bacterium (strain SURF_5)</name>
    <dbReference type="NCBI Taxonomy" id="2093360"/>
    <lineage>
        <taxon>Bacteria</taxon>
        <taxon>Pseudomonadati</taxon>
        <taxon>Candidatus Hydrogenedentota</taxon>
        <taxon>Candidatus Abyssobacteria</taxon>
    </lineage>
</organism>
<feature type="active site" description="Nucleophile" evidence="2">
    <location>
        <position position="118"/>
    </location>
</feature>
<dbReference type="InterPro" id="IPR022742">
    <property type="entry name" value="Hydrolase_4"/>
</dbReference>
<feature type="domain" description="Serine aminopeptidase S33" evidence="3">
    <location>
        <begin position="42"/>
        <end position="258"/>
    </location>
</feature>
<dbReference type="InterPro" id="IPR012354">
    <property type="entry name" value="Esterase_lipase"/>
</dbReference>
<dbReference type="GO" id="GO:0052689">
    <property type="term" value="F:carboxylic ester hydrolase activity"/>
    <property type="evidence" value="ECO:0007669"/>
    <property type="project" value="InterPro"/>
</dbReference>
<protein>
    <submittedName>
        <fullName evidence="4">Alpha/beta fold hydrolase</fullName>
    </submittedName>
</protein>
<sequence>MVLSASEFTNDVPFNKKISTFWQRSRTVARGHSPYTLGKGERAFLLVHGIAGSPAQMRKLAEFLDQLGFTARAMLLPGHGTHPDDLEGVVWQDWYEAVHDEFCELRKRHQEVSLAGFSIGAALSAHYAAHNPVDRLILLSLPLCPLNDRFPTDLMLRIYWAFFKQVKGNPEAITGADGEPFYFVYERVPTAILHTMSELIRIVKHRLDRVTAPTLLIQSKCDRISGAKSGPLAFRQIGSDQKRLVMLERSGHNVILDDDQPQVFQEIRKFMSVPRADVSGKLL</sequence>